<dbReference type="InterPro" id="IPR050131">
    <property type="entry name" value="Peptidase_S8_subtilisin-like"/>
</dbReference>
<dbReference type="PIRSF" id="PIRSF037894">
    <property type="entry name" value="Subtilisin_rel_CspABC"/>
    <property type="match status" value="1"/>
</dbReference>
<evidence type="ECO:0000313" key="7">
    <source>
        <dbReference type="EMBL" id="MBC5690194.1"/>
    </source>
</evidence>
<dbReference type="SUPFAM" id="SSF52743">
    <property type="entry name" value="Subtilisin-like"/>
    <property type="match status" value="1"/>
</dbReference>
<gene>
    <name evidence="7" type="ORF">H8S37_14850</name>
</gene>
<protein>
    <submittedName>
        <fullName evidence="7">S8 family serine peptidase</fullName>
    </submittedName>
</protein>
<accession>A0A923RR28</accession>
<feature type="domain" description="Peptidase S8/S53" evidence="6">
    <location>
        <begin position="99"/>
        <end position="292"/>
    </location>
</feature>
<evidence type="ECO:0000256" key="2">
    <source>
        <dbReference type="ARBA" id="ARBA00022670"/>
    </source>
</evidence>
<dbReference type="GO" id="GO:0004252">
    <property type="term" value="F:serine-type endopeptidase activity"/>
    <property type="evidence" value="ECO:0007669"/>
    <property type="project" value="InterPro"/>
</dbReference>
<reference evidence="7" key="1">
    <citation type="submission" date="2020-08" db="EMBL/GenBank/DDBJ databases">
        <title>Genome public.</title>
        <authorList>
            <person name="Liu C."/>
            <person name="Sun Q."/>
        </authorList>
    </citation>
    <scope>NUCLEOTIDE SEQUENCE</scope>
    <source>
        <strain evidence="7">NSJ-55</strain>
    </source>
</reference>
<dbReference type="InterPro" id="IPR015500">
    <property type="entry name" value="Peptidase_S8_subtilisin-rel"/>
</dbReference>
<dbReference type="Gene3D" id="3.40.50.200">
    <property type="entry name" value="Peptidase S8/S53 domain"/>
    <property type="match status" value="1"/>
</dbReference>
<dbReference type="RefSeq" id="WP_186876855.1">
    <property type="nucleotide sequence ID" value="NZ_JACOPF010000004.1"/>
</dbReference>
<dbReference type="GO" id="GO:0006508">
    <property type="term" value="P:proteolysis"/>
    <property type="evidence" value="ECO:0007669"/>
    <property type="project" value="UniProtKB-KW"/>
</dbReference>
<dbReference type="PROSITE" id="PS00136">
    <property type="entry name" value="SUBTILASE_ASP"/>
    <property type="match status" value="1"/>
</dbReference>
<comment type="similarity">
    <text evidence="1">Belongs to the peptidase S8 family.</text>
</comment>
<keyword evidence="4" id="KW-0720">Serine protease</keyword>
<dbReference type="CDD" id="cd07478">
    <property type="entry name" value="Peptidases_S8_CspA-like"/>
    <property type="match status" value="1"/>
</dbReference>
<evidence type="ECO:0000256" key="5">
    <source>
        <dbReference type="PIRSR" id="PIRSR615500-1"/>
    </source>
</evidence>
<comment type="caution">
    <text evidence="7">The sequence shown here is derived from an EMBL/GenBank/DDBJ whole genome shotgun (WGS) entry which is preliminary data.</text>
</comment>
<evidence type="ECO:0000256" key="1">
    <source>
        <dbReference type="ARBA" id="ARBA00011073"/>
    </source>
</evidence>
<evidence type="ECO:0000259" key="6">
    <source>
        <dbReference type="Pfam" id="PF00082"/>
    </source>
</evidence>
<feature type="active site" description="Charge relay system" evidence="5">
    <location>
        <position position="108"/>
    </location>
</feature>
<dbReference type="EMBL" id="JACOPF010000004">
    <property type="protein sequence ID" value="MBC5690194.1"/>
    <property type="molecule type" value="Genomic_DNA"/>
</dbReference>
<keyword evidence="2" id="KW-0645">Protease</keyword>
<dbReference type="Proteomes" id="UP000652477">
    <property type="component" value="Unassembled WGS sequence"/>
</dbReference>
<name>A0A923RR28_9FIRM</name>
<sequence>MTNETKCKEWILSEDYRDFIINENRTPFLENIAQNPVCEQYAGFDYRCIYLPALQAGTLTSKQFSYNSIPKCYALLSMDTLNQAGILPIQNYPTLQLKGNGILIGFIDSGIDYANTVFRNLDGSTRIAAIWDQTIQTGTPPDGFLYGSEYTQNDLNDALSLDNPLSVVPTRDEIGHGTFLASLAAGSAEPSRQFLGAAPESTLAVVKLKPAKQYLKEYYYIPDDTICYQENDIMLALKYLNDLADSLGMPLVLCIALGTSMGGHIGSLPLSTLIDDYSSSANRIPVIGVGNEADKRHHYYNEILDNKDTKTVEIRVGENVSGFTMELWTEIPNFLSISLISPSGESTSTLPVRVNEITELNFLFERTTVNIDYRILVEQTNSELISFRFTAPAPGIWKLVVEPLRVIDGRFHIWLPLTEFISGEVYFLNPDPYYTLTNPANTSKPVIVSYYNGTTNGLALSSGRGYTRTNLINPSITAPGIEVEGALPDGRFAVRSGSSIATAITAGSTALLLEWILFHLGNPSIDSYQIKSLMILGAVRPAGMDYPNREWGYGQLNLYNSLEEMRQL</sequence>
<organism evidence="7 8">
    <name type="scientific">Mediterraneibacter hominis</name>
    <dbReference type="NCBI Taxonomy" id="2763054"/>
    <lineage>
        <taxon>Bacteria</taxon>
        <taxon>Bacillati</taxon>
        <taxon>Bacillota</taxon>
        <taxon>Clostridia</taxon>
        <taxon>Lachnospirales</taxon>
        <taxon>Lachnospiraceae</taxon>
        <taxon>Mediterraneibacter</taxon>
    </lineage>
</organism>
<keyword evidence="3" id="KW-0378">Hydrolase</keyword>
<dbReference type="PRINTS" id="PR00723">
    <property type="entry name" value="SUBTILISIN"/>
</dbReference>
<dbReference type="PANTHER" id="PTHR43806">
    <property type="entry name" value="PEPTIDASE S8"/>
    <property type="match status" value="1"/>
</dbReference>
<dbReference type="InterPro" id="IPR036852">
    <property type="entry name" value="Peptidase_S8/S53_dom_sf"/>
</dbReference>
<dbReference type="InterPro" id="IPR034045">
    <property type="entry name" value="Pep_S8_CspA-like"/>
</dbReference>
<dbReference type="InterPro" id="IPR000209">
    <property type="entry name" value="Peptidase_S8/S53_dom"/>
</dbReference>
<keyword evidence="8" id="KW-1185">Reference proteome</keyword>
<dbReference type="PANTHER" id="PTHR43806:SF11">
    <property type="entry name" value="CEREVISIN-RELATED"/>
    <property type="match status" value="1"/>
</dbReference>
<dbReference type="InterPro" id="IPR017310">
    <property type="entry name" value="Pept_S8A_subtilisin_clostridia"/>
</dbReference>
<evidence type="ECO:0000256" key="3">
    <source>
        <dbReference type="ARBA" id="ARBA00022801"/>
    </source>
</evidence>
<feature type="domain" description="Peptidase S8/S53" evidence="6">
    <location>
        <begin position="434"/>
        <end position="554"/>
    </location>
</feature>
<dbReference type="InterPro" id="IPR023827">
    <property type="entry name" value="Peptidase_S8_Asp-AS"/>
</dbReference>
<evidence type="ECO:0000256" key="4">
    <source>
        <dbReference type="ARBA" id="ARBA00022825"/>
    </source>
</evidence>
<dbReference type="Pfam" id="PF00082">
    <property type="entry name" value="Peptidase_S8"/>
    <property type="match status" value="2"/>
</dbReference>
<proteinExistence type="inferred from homology"/>
<evidence type="ECO:0000313" key="8">
    <source>
        <dbReference type="Proteomes" id="UP000652477"/>
    </source>
</evidence>
<feature type="active site" description="Charge relay system" evidence="5">
    <location>
        <position position="176"/>
    </location>
</feature>
<dbReference type="AlphaFoldDB" id="A0A923RR28"/>
<feature type="active site" description="Charge relay system" evidence="5">
    <location>
        <position position="499"/>
    </location>
</feature>
<dbReference type="Gene3D" id="2.60.120.1290">
    <property type="match status" value="1"/>
</dbReference>